<dbReference type="EMBL" id="JACMSC010000005">
    <property type="protein sequence ID" value="KAG6522245.1"/>
    <property type="molecule type" value="Genomic_DNA"/>
</dbReference>
<reference evidence="1 2" key="1">
    <citation type="submission" date="2020-08" db="EMBL/GenBank/DDBJ databases">
        <title>Plant Genome Project.</title>
        <authorList>
            <person name="Zhang R.-G."/>
        </authorList>
    </citation>
    <scope>NUCLEOTIDE SEQUENCE [LARGE SCALE GENOMIC DNA]</scope>
    <source>
        <tissue evidence="1">Rhizome</tissue>
    </source>
</reference>
<keyword evidence="2" id="KW-1185">Reference proteome</keyword>
<dbReference type="PROSITE" id="PS51367">
    <property type="entry name" value="THAUMATIN_2"/>
    <property type="match status" value="1"/>
</dbReference>
<dbReference type="Pfam" id="PF00314">
    <property type="entry name" value="Thaumatin"/>
    <property type="match status" value="1"/>
</dbReference>
<dbReference type="SUPFAM" id="SSF49870">
    <property type="entry name" value="Osmotin, thaumatin-like protein"/>
    <property type="match status" value="1"/>
</dbReference>
<dbReference type="InterPro" id="IPR037176">
    <property type="entry name" value="Osmotin/thaumatin-like_sf"/>
</dbReference>
<comment type="caution">
    <text evidence="1">The sequence shown here is derived from an EMBL/GenBank/DDBJ whole genome shotgun (WGS) entry which is preliminary data.</text>
</comment>
<protein>
    <recommendedName>
        <fullName evidence="3">Thaumatin-like protein</fullName>
    </recommendedName>
</protein>
<dbReference type="SMART" id="SM00205">
    <property type="entry name" value="THN"/>
    <property type="match status" value="1"/>
</dbReference>
<evidence type="ECO:0000313" key="2">
    <source>
        <dbReference type="Proteomes" id="UP000734854"/>
    </source>
</evidence>
<name>A0A8J5H710_ZINOF</name>
<dbReference type="Proteomes" id="UP000734854">
    <property type="component" value="Unassembled WGS sequence"/>
</dbReference>
<accession>A0A8J5H710</accession>
<dbReference type="PANTHER" id="PTHR31048">
    <property type="entry name" value="OS03G0233200 PROTEIN"/>
    <property type="match status" value="1"/>
</dbReference>
<evidence type="ECO:0000313" key="1">
    <source>
        <dbReference type="EMBL" id="KAG6522245.1"/>
    </source>
</evidence>
<dbReference type="Gene3D" id="2.60.110.10">
    <property type="entry name" value="Thaumatin"/>
    <property type="match status" value="1"/>
</dbReference>
<gene>
    <name evidence="1" type="ORF">ZIOFF_019383</name>
</gene>
<proteinExistence type="predicted"/>
<dbReference type="AlphaFoldDB" id="A0A8J5H710"/>
<organism evidence="1 2">
    <name type="scientific">Zingiber officinale</name>
    <name type="common">Ginger</name>
    <name type="synonym">Amomum zingiber</name>
    <dbReference type="NCBI Taxonomy" id="94328"/>
    <lineage>
        <taxon>Eukaryota</taxon>
        <taxon>Viridiplantae</taxon>
        <taxon>Streptophyta</taxon>
        <taxon>Embryophyta</taxon>
        <taxon>Tracheophyta</taxon>
        <taxon>Spermatophyta</taxon>
        <taxon>Magnoliopsida</taxon>
        <taxon>Liliopsida</taxon>
        <taxon>Zingiberales</taxon>
        <taxon>Zingiberaceae</taxon>
        <taxon>Zingiber</taxon>
    </lineage>
</organism>
<dbReference type="PRINTS" id="PR00347">
    <property type="entry name" value="THAUMATIN"/>
</dbReference>
<sequence length="223" mass="23124">MTFTFTNNCAYTVWPAAAPSSSAGEIPTTGFVLEAGESRRLEAPAGWSGSLWGRTLCGADSGGRFACATGDCGGSAGAVECSGGGAWHTPTTPLEFTPSDAGGGAVTFCHTAASGSLYKLDFYLFLKHAAFGPQLFATSPSCLALDAHGFSLQRRILGFPSLASWRNSRQDSGSSYGPSRMFPISVLSPETATRRGASEKSLRLGTSYRWSCGIYAAGGSGRS</sequence>
<evidence type="ECO:0008006" key="3">
    <source>
        <dbReference type="Google" id="ProtNLM"/>
    </source>
</evidence>
<dbReference type="InterPro" id="IPR001938">
    <property type="entry name" value="Thaumatin"/>
</dbReference>